<dbReference type="OrthoDB" id="418595at2759"/>
<organism evidence="7 8">
    <name type="scientific">Mucor circinelloides f. circinelloides (strain 1006PhL)</name>
    <name type="common">Mucormycosis agent</name>
    <name type="synonym">Calyptromyces circinelloides</name>
    <dbReference type="NCBI Taxonomy" id="1220926"/>
    <lineage>
        <taxon>Eukaryota</taxon>
        <taxon>Fungi</taxon>
        <taxon>Fungi incertae sedis</taxon>
        <taxon>Mucoromycota</taxon>
        <taxon>Mucoromycotina</taxon>
        <taxon>Mucoromycetes</taxon>
        <taxon>Mucorales</taxon>
        <taxon>Mucorineae</taxon>
        <taxon>Mucoraceae</taxon>
        <taxon>Mucor</taxon>
    </lineage>
</organism>
<dbReference type="Gene3D" id="3.10.580.10">
    <property type="entry name" value="CBS-domain"/>
    <property type="match status" value="2"/>
</dbReference>
<evidence type="ECO:0000256" key="1">
    <source>
        <dbReference type="ARBA" id="ARBA00022737"/>
    </source>
</evidence>
<keyword evidence="2" id="KW-0129">CBS domain</keyword>
<name>S2IUT3_MUCC1</name>
<keyword evidence="8" id="KW-1185">Reference proteome</keyword>
<keyword evidence="4" id="KW-0812">Transmembrane</keyword>
<dbReference type="Pfam" id="PF00571">
    <property type="entry name" value="CBS"/>
    <property type="match status" value="3"/>
</dbReference>
<dbReference type="EMBL" id="KE124180">
    <property type="protein sequence ID" value="EPB81381.1"/>
    <property type="molecule type" value="Genomic_DNA"/>
</dbReference>
<feature type="domain" description="CBS" evidence="5">
    <location>
        <begin position="300"/>
        <end position="355"/>
    </location>
</feature>
<dbReference type="OMA" id="HMRIFSF"/>
<feature type="compositionally biased region" description="Basic and acidic residues" evidence="3">
    <location>
        <begin position="28"/>
        <end position="44"/>
    </location>
</feature>
<protein>
    <recommendedName>
        <fullName evidence="9">CBS and PB1 domain-containing protein</fullName>
    </recommendedName>
</protein>
<dbReference type="SUPFAM" id="SSF54631">
    <property type="entry name" value="CBS-domain pair"/>
    <property type="match status" value="2"/>
</dbReference>
<dbReference type="SUPFAM" id="SSF54277">
    <property type="entry name" value="CAD &amp; PB1 domains"/>
    <property type="match status" value="1"/>
</dbReference>
<dbReference type="InterPro" id="IPR046342">
    <property type="entry name" value="CBS_dom_sf"/>
</dbReference>
<dbReference type="InterPro" id="IPR053793">
    <property type="entry name" value="PB1-like"/>
</dbReference>
<dbReference type="PROSITE" id="PS51745">
    <property type="entry name" value="PB1"/>
    <property type="match status" value="1"/>
</dbReference>
<evidence type="ECO:0000259" key="6">
    <source>
        <dbReference type="PROSITE" id="PS51745"/>
    </source>
</evidence>
<feature type="domain" description="PB1" evidence="6">
    <location>
        <begin position="439"/>
        <end position="529"/>
    </location>
</feature>
<dbReference type="SMART" id="SM00116">
    <property type="entry name" value="CBS"/>
    <property type="match status" value="4"/>
</dbReference>
<dbReference type="Pfam" id="PF00564">
    <property type="entry name" value="PB1"/>
    <property type="match status" value="1"/>
</dbReference>
<keyword evidence="4" id="KW-0472">Membrane</keyword>
<feature type="domain" description="CBS" evidence="5">
    <location>
        <begin position="65"/>
        <end position="123"/>
    </location>
</feature>
<evidence type="ECO:0000256" key="3">
    <source>
        <dbReference type="SAM" id="MobiDB-lite"/>
    </source>
</evidence>
<feature type="region of interest" description="Disordered" evidence="3">
    <location>
        <begin position="381"/>
        <end position="415"/>
    </location>
</feature>
<evidence type="ECO:0000313" key="7">
    <source>
        <dbReference type="EMBL" id="EPB81381.1"/>
    </source>
</evidence>
<proteinExistence type="predicted"/>
<dbReference type="InterPro" id="IPR000644">
    <property type="entry name" value="CBS_dom"/>
</dbReference>
<evidence type="ECO:0000259" key="5">
    <source>
        <dbReference type="PROSITE" id="PS51371"/>
    </source>
</evidence>
<feature type="domain" description="CBS" evidence="5">
    <location>
        <begin position="132"/>
        <end position="188"/>
    </location>
</feature>
<dbReference type="PANTHER" id="PTHR48108">
    <property type="entry name" value="CBS DOMAIN-CONTAINING PROTEIN CBSX2, CHLOROPLASTIC"/>
    <property type="match status" value="1"/>
</dbReference>
<dbReference type="InParanoid" id="S2IUT3"/>
<evidence type="ECO:0000256" key="4">
    <source>
        <dbReference type="SAM" id="Phobius"/>
    </source>
</evidence>
<dbReference type="PANTHER" id="PTHR48108:SF26">
    <property type="entry name" value="CBS DOMAIN-CONTAINING PROTEIN DDB_G0289609"/>
    <property type="match status" value="1"/>
</dbReference>
<dbReference type="Gene3D" id="3.10.20.90">
    <property type="entry name" value="Phosphatidylinositol 3-kinase Catalytic Subunit, Chain A, domain 1"/>
    <property type="match status" value="1"/>
</dbReference>
<dbReference type="eggNOG" id="ENOG502QVK2">
    <property type="taxonomic scope" value="Eukaryota"/>
</dbReference>
<evidence type="ECO:0008006" key="9">
    <source>
        <dbReference type="Google" id="ProtNLM"/>
    </source>
</evidence>
<dbReference type="STRING" id="1220926.S2IUT3"/>
<reference evidence="8" key="1">
    <citation type="submission" date="2013-05" db="EMBL/GenBank/DDBJ databases">
        <title>The Genome sequence of Mucor circinelloides f. circinelloides 1006PhL.</title>
        <authorList>
            <consortium name="The Broad Institute Genomics Platform"/>
            <person name="Cuomo C."/>
            <person name="Earl A."/>
            <person name="Findley K."/>
            <person name="Lee S.C."/>
            <person name="Walker B."/>
            <person name="Young S."/>
            <person name="Zeng Q."/>
            <person name="Gargeya S."/>
            <person name="Fitzgerald M."/>
            <person name="Haas B."/>
            <person name="Abouelleil A."/>
            <person name="Allen A.W."/>
            <person name="Alvarado L."/>
            <person name="Arachchi H.M."/>
            <person name="Berlin A.M."/>
            <person name="Chapman S.B."/>
            <person name="Gainer-Dewar J."/>
            <person name="Goldberg J."/>
            <person name="Griggs A."/>
            <person name="Gujja S."/>
            <person name="Hansen M."/>
            <person name="Howarth C."/>
            <person name="Imamovic A."/>
            <person name="Ireland A."/>
            <person name="Larimer J."/>
            <person name="McCowan C."/>
            <person name="Murphy C."/>
            <person name="Pearson M."/>
            <person name="Poon T.W."/>
            <person name="Priest M."/>
            <person name="Roberts A."/>
            <person name="Saif S."/>
            <person name="Shea T."/>
            <person name="Sisk P."/>
            <person name="Sykes S."/>
            <person name="Wortman J."/>
            <person name="Nusbaum C."/>
            <person name="Birren B."/>
        </authorList>
    </citation>
    <scope>NUCLEOTIDE SEQUENCE [LARGE SCALE GENOMIC DNA]</scope>
    <source>
        <strain evidence="8">1006PhL</strain>
    </source>
</reference>
<evidence type="ECO:0000256" key="2">
    <source>
        <dbReference type="PROSITE-ProRule" id="PRU00703"/>
    </source>
</evidence>
<dbReference type="FunCoup" id="S2IUT3">
    <property type="interactions" value="11"/>
</dbReference>
<dbReference type="CDD" id="cd17782">
    <property type="entry name" value="CBS_pair_MUG70_2"/>
    <property type="match status" value="1"/>
</dbReference>
<feature type="transmembrane region" description="Helical" evidence="4">
    <location>
        <begin position="598"/>
        <end position="617"/>
    </location>
</feature>
<dbReference type="SMART" id="SM00666">
    <property type="entry name" value="PB1"/>
    <property type="match status" value="1"/>
</dbReference>
<keyword evidence="4" id="KW-1133">Transmembrane helix</keyword>
<feature type="region of interest" description="Disordered" evidence="3">
    <location>
        <begin position="1"/>
        <end position="59"/>
    </location>
</feature>
<dbReference type="VEuPathDB" id="FungiDB:HMPREF1544_11911"/>
<sequence length="625" mass="67833">MSSSKRQTKVRAVESVENADSTGRQRQLKRDEAIRKKLEQDFSKKKGSSSRTLKSKRIPGTVSALRPGQALTVKENMLVIESAQLMAAKRCDCVLVINEDDHLSGIFTAKDIAYRLVAENLDAKTTPVIDIMTKNPMCVTSDTSATEALNLMVSKGFRHLPVCNEDGDIFGLLDITKCLYGALEKMERAFGSSRVLYDAIEGVEKEWAGTPAQLTEYMESLREKMSCPNLASVLDGTPPAEVKYRTNVRDIAIMMKELHTTAVLVQKHHNLAGIFTSKDIVLRVIAAGLNPENCTVVRVMTPNPDTATPETTVLDALKLMNEGHYLNLPVLDSGIVTGMVDVLKLTYVTLEQMSGMEGKEGEGPMWGRFWDSFGAVDHAESSSQLSDTSSHHRSRSHLSNTISPQPSTSLSQLKSYSDISPNESASMVNQSSSVMEASSDTFTFKFTSAGQKTHRVVCKPLYSDVLEAVRVKLLPEHGDDVGEEEWLSISYVDDEQDKVLISSDSDVVDAVQLALKLEQSNVKLIVHDQQSAAAAAVSGSAASVSVASASSAAMSLKLEVIDAEDETDVHVMNVQPKPSKPKSTKKSAPAAAAAKNSLLLPAAIGFLGIVIVGVFVFSKVQKEQH</sequence>
<gene>
    <name evidence="7" type="ORF">HMPREF1544_11911</name>
</gene>
<feature type="compositionally biased region" description="Basic residues" evidence="3">
    <location>
        <begin position="45"/>
        <end position="57"/>
    </location>
</feature>
<feature type="compositionally biased region" description="Polar residues" evidence="3">
    <location>
        <begin position="400"/>
        <end position="415"/>
    </location>
</feature>
<dbReference type="AlphaFoldDB" id="S2IUT3"/>
<dbReference type="CDD" id="cd17781">
    <property type="entry name" value="CBS_pair_MUG70_1"/>
    <property type="match status" value="1"/>
</dbReference>
<dbReference type="InterPro" id="IPR051462">
    <property type="entry name" value="CBS_domain-containing"/>
</dbReference>
<dbReference type="InterPro" id="IPR000270">
    <property type="entry name" value="PB1_dom"/>
</dbReference>
<evidence type="ECO:0000313" key="8">
    <source>
        <dbReference type="Proteomes" id="UP000014254"/>
    </source>
</evidence>
<dbReference type="PROSITE" id="PS51371">
    <property type="entry name" value="CBS"/>
    <property type="match status" value="3"/>
</dbReference>
<dbReference type="Proteomes" id="UP000014254">
    <property type="component" value="Unassembled WGS sequence"/>
</dbReference>
<keyword evidence="1" id="KW-0677">Repeat</keyword>
<accession>S2IUT3</accession>